<reference evidence="3 4" key="1">
    <citation type="journal article" date="2019" name="Environ. Microbiol.">
        <title>Species interactions and distinct microbial communities in high Arctic permafrost affected cryosols are associated with the CH4 and CO2 gas fluxes.</title>
        <authorList>
            <person name="Altshuler I."/>
            <person name="Hamel J."/>
            <person name="Turney S."/>
            <person name="Magnuson E."/>
            <person name="Levesque R."/>
            <person name="Greer C."/>
            <person name="Whyte L.G."/>
        </authorList>
    </citation>
    <scope>NUCLEOTIDE SEQUENCE [LARGE SCALE GENOMIC DNA]</scope>
    <source>
        <strain evidence="3 4">S5.20</strain>
    </source>
</reference>
<dbReference type="InterPro" id="IPR008040">
    <property type="entry name" value="Hydant_A_N"/>
</dbReference>
<sequence>MTDVASSSGSTTRIGADIGGTFTDVAAVGADGRLYIGKRLTTHGAEHEGVIQAVTDCGVDSTQPGTILAHGTTLVINALLERKGARVALVTTAGFADVLDIGRGNRSESLTLRFRRQPPLVGRDMCYEVAERTAPDGTIERTPGDDELDALVAWLQTNEADSVAIGFLHSYLAPGNEQHVADYLRRALPDVPVTISSDLSRQWREFERFTTATANAYVTPVTERYLHRLTSGLESGGFQGDFLVLDSSGGAMAVDTARRYPVRAVESGPVGGVIGARNLAVELAIDNVVSFDMGGTTAKSALVERGDFATKDTYWIGGEMRGFPLQVSTVDILEVGVGGGSIARVDDMGRLQVGPHSAGSQPGPACYGLGGTKPTLTDANLYCGRIDKDHFAETFELDVPAAERAIENLASQLDMAPERLALGIIRLATLQATATVRRQTLERGNDPRDYTLLASGGAGPLHACGIAVEAGIDRVLLPRFPGHYSALGMLAANLRTDRREVLLTDLATLDVSALATTVADVAKQLAGDLRSGDHPGAGAVVVRYSVAIRYRGQEHALWIPAPTEGVDVPGDLPAVLKKEFESEYVRRYGHLDTMSTLECVELEVVVQRLLPRVSMVYREPSSGEPTIGESIWDGAEMALKTSYLPRVALAVGDTINGPAVIHEVGATTAIPPGAVAEVQESGVIIIDVRGVQR</sequence>
<dbReference type="GO" id="GO:0017168">
    <property type="term" value="F:5-oxoprolinase (ATP-hydrolyzing) activity"/>
    <property type="evidence" value="ECO:0007669"/>
    <property type="project" value="TreeGrafter"/>
</dbReference>
<dbReference type="GO" id="GO:0006749">
    <property type="term" value="P:glutathione metabolic process"/>
    <property type="evidence" value="ECO:0007669"/>
    <property type="project" value="TreeGrafter"/>
</dbReference>
<dbReference type="GO" id="GO:0005829">
    <property type="term" value="C:cytosol"/>
    <property type="evidence" value="ECO:0007669"/>
    <property type="project" value="TreeGrafter"/>
</dbReference>
<dbReference type="AlphaFoldDB" id="A0A502E7R4"/>
<proteinExistence type="predicted"/>
<dbReference type="Pfam" id="PF05378">
    <property type="entry name" value="Hydant_A_N"/>
    <property type="match status" value="1"/>
</dbReference>
<dbReference type="OrthoDB" id="9768323at2"/>
<evidence type="ECO:0000313" key="3">
    <source>
        <dbReference type="EMBL" id="TPG32480.1"/>
    </source>
</evidence>
<keyword evidence="4" id="KW-1185">Reference proteome</keyword>
<protein>
    <submittedName>
        <fullName evidence="3">Hydantoinase/oxoprolinase family protein</fullName>
    </submittedName>
</protein>
<dbReference type="Proteomes" id="UP000320095">
    <property type="component" value="Unassembled WGS sequence"/>
</dbReference>
<accession>A0A502E7R4</accession>
<name>A0A502E7R4_9MYCO</name>
<dbReference type="InterPro" id="IPR045079">
    <property type="entry name" value="Oxoprolinase-like"/>
</dbReference>
<dbReference type="PANTHER" id="PTHR11365:SF23">
    <property type="entry name" value="HYPOTHETICAL 5-OXOPROLINASE (EUROFUNG)-RELATED"/>
    <property type="match status" value="1"/>
</dbReference>
<evidence type="ECO:0000313" key="4">
    <source>
        <dbReference type="Proteomes" id="UP000320095"/>
    </source>
</evidence>
<comment type="caution">
    <text evidence="3">The sequence shown here is derived from an EMBL/GenBank/DDBJ whole genome shotgun (WGS) entry which is preliminary data.</text>
</comment>
<organism evidence="3 4">
    <name type="scientific">Mycolicibacterium hodleri</name>
    <dbReference type="NCBI Taxonomy" id="49897"/>
    <lineage>
        <taxon>Bacteria</taxon>
        <taxon>Bacillati</taxon>
        <taxon>Actinomycetota</taxon>
        <taxon>Actinomycetes</taxon>
        <taxon>Mycobacteriales</taxon>
        <taxon>Mycobacteriaceae</taxon>
        <taxon>Mycolicibacterium</taxon>
    </lineage>
</organism>
<dbReference type="EMBL" id="RCZG01000008">
    <property type="protein sequence ID" value="TPG32480.1"/>
    <property type="molecule type" value="Genomic_DNA"/>
</dbReference>
<feature type="domain" description="Hydantoinase/oxoprolinase N-terminal" evidence="2">
    <location>
        <begin position="13"/>
        <end position="187"/>
    </location>
</feature>
<dbReference type="RefSeq" id="WP_140694436.1">
    <property type="nucleotide sequence ID" value="NZ_RCZG01000008.1"/>
</dbReference>
<dbReference type="PANTHER" id="PTHR11365">
    <property type="entry name" value="5-OXOPROLINASE RELATED"/>
    <property type="match status" value="1"/>
</dbReference>
<dbReference type="InterPro" id="IPR002821">
    <property type="entry name" value="Hydantoinase_A"/>
</dbReference>
<feature type="domain" description="Hydantoinase A/oxoprolinase" evidence="1">
    <location>
        <begin position="208"/>
        <end position="497"/>
    </location>
</feature>
<dbReference type="Pfam" id="PF01968">
    <property type="entry name" value="Hydantoinase_A"/>
    <property type="match status" value="1"/>
</dbReference>
<gene>
    <name evidence="3" type="ORF">EAH80_19625</name>
</gene>
<evidence type="ECO:0000259" key="2">
    <source>
        <dbReference type="Pfam" id="PF05378"/>
    </source>
</evidence>
<evidence type="ECO:0000259" key="1">
    <source>
        <dbReference type="Pfam" id="PF01968"/>
    </source>
</evidence>